<dbReference type="EMBL" id="JAMKPW020000001">
    <property type="protein sequence ID" value="KAK8221976.1"/>
    <property type="molecule type" value="Genomic_DNA"/>
</dbReference>
<sequence length="704" mass="78344">MRPRARSYTGAWFKWFPWKTAGARVGARMPRRGYAGGWEKFWPARSRDWSGVGELAVMVDSGEGLLYSIVDTRYWGEKAAMEFIWVFLRMLHVLESCRFAQVGSHMLESRIVSAAATALLLGVLPLVAAHGDEHESSGMGGMGGMDMGSHGDAATTVSNSTAAPLDPSYFRHSEYAGWMYAHIAAMTIAWVVIAPVGVMLSVAKSKLTIPVQFAFLIVNGLGVFTSVVYNASTPDLYKNNSHHPIGWIVTGFATAWTVLSLIGFYTKGSGDSERTPAAISSQNMAEYQRLQDFHAQQEPYRWSNDSGQGESLASSSRSPSSDDLNQKLEQLQQPQDEEDGEDDDGLSYEPEKRGFLHGTRLDTFLSRNVARFAVGRTLRILNALNTVLKRTMLIHGYYTILTGFVVYGGIFHQRSELFSGLAHWIKGSIFFWYGLLTLGRWMGAFADYGWAWNIKPPHPTISRLAARMPSAEFTESFVIWFYGASNVWLEHLTAWGEAWSPTDFEHLSITFMFFGGGMLGMLIESSWIRDLLNTGVLLRKEDDAQLAQQAEEGQHQEWETPKTYRTSLNPMPGLVILLLGIMMSSHHQSSMVSTMLHSQWGSMFVGFAMARAVTYILLYLSPPKSHFPSRPPSELIASFCLVAGGLIFMASSKDTVAVLEYNDLDAMFIFTVTMGFSAALMAWTTVCFAIKGWAVRRVKRTALS</sequence>
<organism evidence="1 2">
    <name type="scientific">Zalaria obscura</name>
    <dbReference type="NCBI Taxonomy" id="2024903"/>
    <lineage>
        <taxon>Eukaryota</taxon>
        <taxon>Fungi</taxon>
        <taxon>Dikarya</taxon>
        <taxon>Ascomycota</taxon>
        <taxon>Pezizomycotina</taxon>
        <taxon>Dothideomycetes</taxon>
        <taxon>Dothideomycetidae</taxon>
        <taxon>Dothideales</taxon>
        <taxon>Zalariaceae</taxon>
        <taxon>Zalaria</taxon>
    </lineage>
</organism>
<gene>
    <name evidence="1" type="ORF">M8818_000143</name>
</gene>
<reference evidence="1" key="1">
    <citation type="submission" date="2024-02" db="EMBL/GenBank/DDBJ databases">
        <title>Metagenome Assembled Genome of Zalaria obscura JY119.</title>
        <authorList>
            <person name="Vighnesh L."/>
            <person name="Jagadeeshwari U."/>
            <person name="Venkata Ramana C."/>
            <person name="Sasikala C."/>
        </authorList>
    </citation>
    <scope>NUCLEOTIDE SEQUENCE</scope>
    <source>
        <strain evidence="1">JY119</strain>
    </source>
</reference>
<protein>
    <submittedName>
        <fullName evidence="1">Uncharacterized protein</fullName>
    </submittedName>
</protein>
<evidence type="ECO:0000313" key="1">
    <source>
        <dbReference type="EMBL" id="KAK8221976.1"/>
    </source>
</evidence>
<proteinExistence type="predicted"/>
<comment type="caution">
    <text evidence="1">The sequence shown here is derived from an EMBL/GenBank/DDBJ whole genome shotgun (WGS) entry which is preliminary data.</text>
</comment>
<keyword evidence="2" id="KW-1185">Reference proteome</keyword>
<evidence type="ECO:0000313" key="2">
    <source>
        <dbReference type="Proteomes" id="UP001320706"/>
    </source>
</evidence>
<name>A0ACC3SNR7_9PEZI</name>
<accession>A0ACC3SNR7</accession>
<dbReference type="Proteomes" id="UP001320706">
    <property type="component" value="Unassembled WGS sequence"/>
</dbReference>